<name>U5QRY4_GLOK1</name>
<protein>
    <submittedName>
        <fullName evidence="1">Uncharacterized protein</fullName>
    </submittedName>
</protein>
<sequence>MSDIWARGCSVNVICLIDSVYLVMRRLYLLNYSRQDSLLRNS</sequence>
<accession>U5QRY4</accession>
<dbReference type="EMBL" id="CP003587">
    <property type="protein sequence ID" value="AGY60379.1"/>
    <property type="molecule type" value="Genomic_DNA"/>
</dbReference>
<reference evidence="1 2" key="1">
    <citation type="journal article" date="2013" name="PLoS ONE">
        <title>Cultivation and Complete Genome Sequencing of Gloeobacter kilaueensis sp. nov., from a Lava Cave in Kilauea Caldera, Hawai'i.</title>
        <authorList>
            <person name="Saw J.H."/>
            <person name="Schatz M."/>
            <person name="Brown M.V."/>
            <person name="Kunkel D.D."/>
            <person name="Foster J.S."/>
            <person name="Shick H."/>
            <person name="Christensen S."/>
            <person name="Hou S."/>
            <person name="Wan X."/>
            <person name="Donachie S.P."/>
        </authorList>
    </citation>
    <scope>NUCLEOTIDE SEQUENCE [LARGE SCALE GENOMIC DNA]</scope>
    <source>
        <strain evidence="2">JS</strain>
    </source>
</reference>
<dbReference type="Proteomes" id="UP000017396">
    <property type="component" value="Chromosome"/>
</dbReference>
<dbReference type="KEGG" id="glj:GKIL_4133"/>
<gene>
    <name evidence="1" type="ORF">GKIL_4133</name>
</gene>
<keyword evidence="2" id="KW-1185">Reference proteome</keyword>
<evidence type="ECO:0000313" key="1">
    <source>
        <dbReference type="EMBL" id="AGY60379.1"/>
    </source>
</evidence>
<proteinExistence type="predicted"/>
<evidence type="ECO:0000313" key="2">
    <source>
        <dbReference type="Proteomes" id="UP000017396"/>
    </source>
</evidence>
<organism evidence="1 2">
    <name type="scientific">Gloeobacter kilaueensis (strain ATCC BAA-2537 / CCAP 1431/1 / ULC 316 / JS1)</name>
    <dbReference type="NCBI Taxonomy" id="1183438"/>
    <lineage>
        <taxon>Bacteria</taxon>
        <taxon>Bacillati</taxon>
        <taxon>Cyanobacteriota</taxon>
        <taxon>Cyanophyceae</taxon>
        <taxon>Gloeobacterales</taxon>
        <taxon>Gloeobacteraceae</taxon>
        <taxon>Gloeobacter</taxon>
    </lineage>
</organism>
<dbReference type="HOGENOM" id="CLU_3252198_0_0_3"/>
<dbReference type="AlphaFoldDB" id="U5QRY4"/>